<feature type="binding site" evidence="17">
    <location>
        <position position="197"/>
    </location>
    <ligand>
        <name>NADP(+)</name>
        <dbReference type="ChEBI" id="CHEBI:58349"/>
    </ligand>
</feature>
<dbReference type="PROSITE" id="PS00903">
    <property type="entry name" value="CYT_DCMP_DEAMINASES_1"/>
    <property type="match status" value="1"/>
</dbReference>
<keyword evidence="10 15" id="KW-0521">NADP</keyword>
<feature type="active site" description="Proton donor" evidence="16">
    <location>
        <position position="46"/>
    </location>
</feature>
<dbReference type="PIRSF" id="PIRSF006769">
    <property type="entry name" value="RibD"/>
    <property type="match status" value="1"/>
</dbReference>
<dbReference type="FunFam" id="3.40.140.10:FF:000025">
    <property type="entry name" value="Riboflavin biosynthesis protein RibD"/>
    <property type="match status" value="1"/>
</dbReference>
<evidence type="ECO:0000256" key="4">
    <source>
        <dbReference type="ARBA" id="ARBA00005259"/>
    </source>
</evidence>
<evidence type="ECO:0000256" key="10">
    <source>
        <dbReference type="ARBA" id="ARBA00022857"/>
    </source>
</evidence>
<feature type="binding site" evidence="18">
    <location>
        <position position="72"/>
    </location>
    <ligand>
        <name>Zn(2+)</name>
        <dbReference type="ChEBI" id="CHEBI:29105"/>
        <note>catalytic</note>
    </ligand>
</feature>
<feature type="binding site" evidence="17">
    <location>
        <position position="181"/>
    </location>
    <ligand>
        <name>substrate</name>
    </ligand>
</feature>
<evidence type="ECO:0000256" key="6">
    <source>
        <dbReference type="ARBA" id="ARBA00022619"/>
    </source>
</evidence>
<dbReference type="SUPFAM" id="SSF53597">
    <property type="entry name" value="Dihydrofolate reductase-like"/>
    <property type="match status" value="1"/>
</dbReference>
<dbReference type="InterPro" id="IPR002125">
    <property type="entry name" value="CMP_dCMP_dom"/>
</dbReference>
<feature type="binding site" evidence="17">
    <location>
        <begin position="295"/>
        <end position="301"/>
    </location>
    <ligand>
        <name>NADP(+)</name>
        <dbReference type="ChEBI" id="CHEBI:58349"/>
    </ligand>
</feature>
<organism evidence="20 21">
    <name type="scientific">Candidatus Aveggerthella stercoripullorum</name>
    <dbReference type="NCBI Taxonomy" id="2840688"/>
    <lineage>
        <taxon>Bacteria</taxon>
        <taxon>Bacillati</taxon>
        <taxon>Actinomycetota</taxon>
        <taxon>Coriobacteriia</taxon>
        <taxon>Eggerthellales</taxon>
        <taxon>Eggerthellaceae</taxon>
        <taxon>Eggerthellaceae incertae sedis</taxon>
        <taxon>Candidatus Aveggerthella</taxon>
    </lineage>
</organism>
<dbReference type="EC" id="1.1.1.193" evidence="15"/>
<evidence type="ECO:0000259" key="19">
    <source>
        <dbReference type="PROSITE" id="PS51747"/>
    </source>
</evidence>
<dbReference type="Pfam" id="PF01872">
    <property type="entry name" value="RibD_C"/>
    <property type="match status" value="1"/>
</dbReference>
<dbReference type="InterPro" id="IPR004794">
    <property type="entry name" value="Eubact_RibD"/>
</dbReference>
<dbReference type="InterPro" id="IPR002734">
    <property type="entry name" value="RibDG_C"/>
</dbReference>
<evidence type="ECO:0000256" key="3">
    <source>
        <dbReference type="ARBA" id="ARBA00004910"/>
    </source>
</evidence>
<reference evidence="20" key="1">
    <citation type="submission" date="2020-10" db="EMBL/GenBank/DDBJ databases">
        <authorList>
            <person name="Gilroy R."/>
        </authorList>
    </citation>
    <scope>NUCLEOTIDE SEQUENCE</scope>
    <source>
        <strain evidence="20">ChiGjej1B1-2707</strain>
    </source>
</reference>
<keyword evidence="6 15" id="KW-0686">Riboflavin biosynthesis</keyword>
<gene>
    <name evidence="20" type="primary">ribD</name>
    <name evidence="20" type="ORF">IAA69_01800</name>
</gene>
<comment type="pathway">
    <text evidence="2 15">Cofactor biosynthesis; riboflavin biosynthesis; 5-amino-6-(D-ribitylamino)uracil from GTP: step 2/4.</text>
</comment>
<evidence type="ECO:0000256" key="5">
    <source>
        <dbReference type="ARBA" id="ARBA00007417"/>
    </source>
</evidence>
<dbReference type="GO" id="GO:0050661">
    <property type="term" value="F:NADP binding"/>
    <property type="evidence" value="ECO:0007669"/>
    <property type="project" value="InterPro"/>
</dbReference>
<evidence type="ECO:0000256" key="13">
    <source>
        <dbReference type="ARBA" id="ARBA00049861"/>
    </source>
</evidence>
<evidence type="ECO:0000256" key="18">
    <source>
        <dbReference type="PIRSR" id="PIRSR006769-3"/>
    </source>
</evidence>
<feature type="domain" description="CMP/dCMP-type deaminase" evidence="19">
    <location>
        <begin position="1"/>
        <end position="120"/>
    </location>
</feature>
<evidence type="ECO:0000256" key="15">
    <source>
        <dbReference type="PIRNR" id="PIRNR006769"/>
    </source>
</evidence>
<name>A0A9D1D370_9ACTN</name>
<dbReference type="InterPro" id="IPR011549">
    <property type="entry name" value="RibD_C"/>
</dbReference>
<feature type="binding site" evidence="18">
    <location>
        <position position="81"/>
    </location>
    <ligand>
        <name>Zn(2+)</name>
        <dbReference type="ChEBI" id="CHEBI:29105"/>
        <note>catalytic</note>
    </ligand>
</feature>
<dbReference type="EC" id="3.5.4.26" evidence="15"/>
<comment type="similarity">
    <text evidence="4 15">In the N-terminal section; belongs to the cytidine and deoxycytidylate deaminase family.</text>
</comment>
<evidence type="ECO:0000256" key="8">
    <source>
        <dbReference type="ARBA" id="ARBA00022801"/>
    </source>
</evidence>
<dbReference type="CDD" id="cd01284">
    <property type="entry name" value="Riboflavin_deaminase-reductase"/>
    <property type="match status" value="1"/>
</dbReference>
<evidence type="ECO:0000313" key="21">
    <source>
        <dbReference type="Proteomes" id="UP000824261"/>
    </source>
</evidence>
<keyword evidence="8 15" id="KW-0378">Hydrolase</keyword>
<dbReference type="GO" id="GO:0009231">
    <property type="term" value="P:riboflavin biosynthetic process"/>
    <property type="evidence" value="ECO:0007669"/>
    <property type="project" value="UniProtKB-KW"/>
</dbReference>
<dbReference type="Proteomes" id="UP000824261">
    <property type="component" value="Unassembled WGS sequence"/>
</dbReference>
<evidence type="ECO:0000256" key="9">
    <source>
        <dbReference type="ARBA" id="ARBA00022833"/>
    </source>
</evidence>
<comment type="catalytic activity">
    <reaction evidence="13 15">
        <text>5-amino-6-(5-phospho-D-ribitylamino)uracil + NADP(+) = 5-amino-6-(5-phospho-D-ribosylamino)uracil + NADPH + H(+)</text>
        <dbReference type="Rhea" id="RHEA:17845"/>
        <dbReference type="ChEBI" id="CHEBI:15378"/>
        <dbReference type="ChEBI" id="CHEBI:57783"/>
        <dbReference type="ChEBI" id="CHEBI:58349"/>
        <dbReference type="ChEBI" id="CHEBI:58421"/>
        <dbReference type="ChEBI" id="CHEBI:58453"/>
        <dbReference type="EC" id="1.1.1.193"/>
    </reaction>
</comment>
<dbReference type="GO" id="GO:0008835">
    <property type="term" value="F:diaminohydroxyphosphoribosylaminopyrimidine deaminase activity"/>
    <property type="evidence" value="ECO:0007669"/>
    <property type="project" value="UniProtKB-EC"/>
</dbReference>
<dbReference type="Gene3D" id="3.40.430.10">
    <property type="entry name" value="Dihydrofolate Reductase, subunit A"/>
    <property type="match status" value="1"/>
</dbReference>
<keyword evidence="7 15" id="KW-0479">Metal-binding</keyword>
<feature type="binding site" evidence="18">
    <location>
        <position position="44"/>
    </location>
    <ligand>
        <name>Zn(2+)</name>
        <dbReference type="ChEBI" id="CHEBI:29105"/>
        <note>catalytic</note>
    </ligand>
</feature>
<evidence type="ECO:0000256" key="14">
    <source>
        <dbReference type="ARBA" id="ARBA00049886"/>
    </source>
</evidence>
<dbReference type="PANTHER" id="PTHR38011">
    <property type="entry name" value="DIHYDROFOLATE REDUCTASE FAMILY PROTEIN (AFU_ORTHOLOGUE AFUA_8G06820)"/>
    <property type="match status" value="1"/>
</dbReference>
<keyword evidence="12" id="KW-0511">Multifunctional enzyme</keyword>
<dbReference type="InterPro" id="IPR024072">
    <property type="entry name" value="DHFR-like_dom_sf"/>
</dbReference>
<dbReference type="NCBIfam" id="TIGR00326">
    <property type="entry name" value="eubact_ribD"/>
    <property type="match status" value="1"/>
</dbReference>
<evidence type="ECO:0000313" key="20">
    <source>
        <dbReference type="EMBL" id="HIR00991.1"/>
    </source>
</evidence>
<feature type="binding site" evidence="17">
    <location>
        <position position="201"/>
    </location>
    <ligand>
        <name>substrate</name>
    </ligand>
</feature>
<feature type="binding site" evidence="17">
    <location>
        <position position="293"/>
    </location>
    <ligand>
        <name>substrate</name>
    </ligand>
</feature>
<feature type="binding site" evidence="17">
    <location>
        <position position="193"/>
    </location>
    <ligand>
        <name>NADP(+)</name>
        <dbReference type="ChEBI" id="CHEBI:58349"/>
    </ligand>
</feature>
<keyword evidence="9 15" id="KW-0862">Zinc</keyword>
<comment type="caution">
    <text evidence="20">The sequence shown here is derived from an EMBL/GenBank/DDBJ whole genome shotgun (WGS) entry which is preliminary data.</text>
</comment>
<evidence type="ECO:0000256" key="17">
    <source>
        <dbReference type="PIRSR" id="PIRSR006769-2"/>
    </source>
</evidence>
<sequence length="362" mass="37846">MRRALELAERGAGRVNPNPLVGAVIVREGRIIGEGWHTQFGKPHAEREALADCRARGEDACGATVYVTLEPCCHTGKTPPCTEALKEAGVARVVVGAPDPNPLVAGKGVRILREAGIDVTEGVLLEACRRANEPFFHFVSTGKPLVIAKYAMTLDGKVAYRAGMPCRITGEAAHRRVHEDRRRYAAVMVGVGTVLADDPQLTCRLGGAEDTATSPVRIVCDSHLRTPLDAHLVATACCTPTIMATCAPPSVHGPFAERGCQVVQLPADETGHVDLAALVAELGRRGLDSLIVEGGPTLLAAAFAAGIVDKVQAYVAPRIFGGAEAPSAVGGPCLASPSGAVSLSSPRITRLGEDLLLESEVV</sequence>
<keyword evidence="11 15" id="KW-0560">Oxidoreductase</keyword>
<comment type="similarity">
    <text evidence="5 15">In the C-terminal section; belongs to the HTP reductase family.</text>
</comment>
<evidence type="ECO:0000256" key="1">
    <source>
        <dbReference type="ARBA" id="ARBA00002151"/>
    </source>
</evidence>
<evidence type="ECO:0000256" key="16">
    <source>
        <dbReference type="PIRSR" id="PIRSR006769-1"/>
    </source>
</evidence>
<dbReference type="Gene3D" id="3.40.140.10">
    <property type="entry name" value="Cytidine Deaminase, domain 2"/>
    <property type="match status" value="1"/>
</dbReference>
<comment type="catalytic activity">
    <reaction evidence="14 15">
        <text>2,5-diamino-6-hydroxy-4-(5-phosphoribosylamino)-pyrimidine + H2O + H(+) = 5-amino-6-(5-phospho-D-ribosylamino)uracil + NH4(+)</text>
        <dbReference type="Rhea" id="RHEA:21868"/>
        <dbReference type="ChEBI" id="CHEBI:15377"/>
        <dbReference type="ChEBI" id="CHEBI:15378"/>
        <dbReference type="ChEBI" id="CHEBI:28938"/>
        <dbReference type="ChEBI" id="CHEBI:58453"/>
        <dbReference type="ChEBI" id="CHEBI:58614"/>
        <dbReference type="EC" id="3.5.4.26"/>
    </reaction>
</comment>
<evidence type="ECO:0000256" key="2">
    <source>
        <dbReference type="ARBA" id="ARBA00004882"/>
    </source>
</evidence>
<dbReference type="EMBL" id="DVGB01000021">
    <property type="protein sequence ID" value="HIR00991.1"/>
    <property type="molecule type" value="Genomic_DNA"/>
</dbReference>
<comment type="pathway">
    <text evidence="3 15">Cofactor biosynthesis; riboflavin biosynthesis; 5-amino-6-(D-ribitylamino)uracil from GTP: step 3/4.</text>
</comment>
<protein>
    <recommendedName>
        <fullName evidence="15">Riboflavin biosynthesis protein RibD</fullName>
    </recommendedName>
    <domain>
        <recommendedName>
            <fullName evidence="15">Diaminohydroxyphosphoribosylaminopyrimidine deaminase</fullName>
            <shortName evidence="15">DRAP deaminase</shortName>
            <ecNumber evidence="15">3.5.4.26</ecNumber>
        </recommendedName>
        <alternativeName>
            <fullName evidence="15">Riboflavin-specific deaminase</fullName>
        </alternativeName>
    </domain>
    <domain>
        <recommendedName>
            <fullName evidence="15">5-amino-6-(5-phosphoribosylamino)uracil reductase</fullName>
            <ecNumber evidence="15">1.1.1.193</ecNumber>
        </recommendedName>
        <alternativeName>
            <fullName evidence="15">HTP reductase</fullName>
        </alternativeName>
    </domain>
</protein>
<dbReference type="PROSITE" id="PS51747">
    <property type="entry name" value="CYT_DCMP_DEAMINASES_2"/>
    <property type="match status" value="1"/>
</dbReference>
<comment type="function">
    <text evidence="1 15">Converts 2,5-diamino-6-(ribosylamino)-4(3h)-pyrimidinone 5'-phosphate into 5-amino-6-(ribosylamino)-2,4(1h,3h)-pyrimidinedione 5'-phosphate.</text>
</comment>
<dbReference type="GO" id="GO:0008270">
    <property type="term" value="F:zinc ion binding"/>
    <property type="evidence" value="ECO:0007669"/>
    <property type="project" value="InterPro"/>
</dbReference>
<dbReference type="InterPro" id="IPR016193">
    <property type="entry name" value="Cytidine_deaminase-like"/>
</dbReference>
<comment type="cofactor">
    <cofactor evidence="15 18">
        <name>Zn(2+)</name>
        <dbReference type="ChEBI" id="CHEBI:29105"/>
    </cofactor>
    <text evidence="15 18">Binds 1 zinc ion.</text>
</comment>
<feature type="binding site" evidence="17">
    <location>
        <position position="222"/>
    </location>
    <ligand>
        <name>NADP(+)</name>
        <dbReference type="ChEBI" id="CHEBI:58349"/>
    </ligand>
</feature>
<dbReference type="InterPro" id="IPR016192">
    <property type="entry name" value="APOBEC/CMP_deaminase_Zn-bd"/>
</dbReference>
<feature type="binding site" evidence="17">
    <location>
        <position position="204"/>
    </location>
    <ligand>
        <name>substrate</name>
    </ligand>
</feature>
<feature type="binding site" evidence="17">
    <location>
        <position position="151"/>
    </location>
    <ligand>
        <name>NADP(+)</name>
        <dbReference type="ChEBI" id="CHEBI:58349"/>
    </ligand>
</feature>
<dbReference type="Pfam" id="PF00383">
    <property type="entry name" value="dCMP_cyt_deam_1"/>
    <property type="match status" value="1"/>
</dbReference>
<evidence type="ECO:0000256" key="12">
    <source>
        <dbReference type="ARBA" id="ARBA00023268"/>
    </source>
</evidence>
<dbReference type="SUPFAM" id="SSF53927">
    <property type="entry name" value="Cytidine deaminase-like"/>
    <property type="match status" value="1"/>
</dbReference>
<dbReference type="NCBIfam" id="TIGR00227">
    <property type="entry name" value="ribD_Cterm"/>
    <property type="match status" value="1"/>
</dbReference>
<accession>A0A9D1D370</accession>
<dbReference type="InterPro" id="IPR050765">
    <property type="entry name" value="Riboflavin_Biosynth_HTPR"/>
</dbReference>
<proteinExistence type="inferred from homology"/>
<dbReference type="PANTHER" id="PTHR38011:SF7">
    <property type="entry name" value="2,5-DIAMINO-6-RIBOSYLAMINO-4(3H)-PYRIMIDINONE 5'-PHOSPHATE REDUCTASE"/>
    <property type="match status" value="1"/>
</dbReference>
<evidence type="ECO:0000256" key="7">
    <source>
        <dbReference type="ARBA" id="ARBA00022723"/>
    </source>
</evidence>
<dbReference type="AlphaFoldDB" id="A0A9D1D370"/>
<dbReference type="GO" id="GO:0008703">
    <property type="term" value="F:5-amino-6-(5-phosphoribosylamino)uracil reductase activity"/>
    <property type="evidence" value="ECO:0007669"/>
    <property type="project" value="UniProtKB-EC"/>
</dbReference>
<reference evidence="20" key="2">
    <citation type="journal article" date="2021" name="PeerJ">
        <title>Extensive microbial diversity within the chicken gut microbiome revealed by metagenomics and culture.</title>
        <authorList>
            <person name="Gilroy R."/>
            <person name="Ravi A."/>
            <person name="Getino M."/>
            <person name="Pursley I."/>
            <person name="Horton D.L."/>
            <person name="Alikhan N.F."/>
            <person name="Baker D."/>
            <person name="Gharbi K."/>
            <person name="Hall N."/>
            <person name="Watson M."/>
            <person name="Adriaenssens E.M."/>
            <person name="Foster-Nyarko E."/>
            <person name="Jarju S."/>
            <person name="Secka A."/>
            <person name="Antonio M."/>
            <person name="Oren A."/>
            <person name="Chaudhuri R.R."/>
            <person name="La Ragione R."/>
            <person name="Hildebrand F."/>
            <person name="Pallen M.J."/>
        </authorList>
    </citation>
    <scope>NUCLEOTIDE SEQUENCE</scope>
    <source>
        <strain evidence="20">ChiGjej1B1-2707</strain>
    </source>
</reference>
<evidence type="ECO:0000256" key="11">
    <source>
        <dbReference type="ARBA" id="ARBA00023002"/>
    </source>
</evidence>